<dbReference type="GO" id="GO:0016614">
    <property type="term" value="F:oxidoreductase activity, acting on CH-OH group of donors"/>
    <property type="evidence" value="ECO:0007669"/>
    <property type="project" value="InterPro"/>
</dbReference>
<dbReference type="EMBL" id="JAULSW010000002">
    <property type="protein sequence ID" value="KAK3391183.1"/>
    <property type="molecule type" value="Genomic_DNA"/>
</dbReference>
<dbReference type="AlphaFoldDB" id="A0AAE0P0N4"/>
<feature type="active site" description="Proton acceptor" evidence="2">
    <location>
        <position position="604"/>
    </location>
</feature>
<evidence type="ECO:0000256" key="2">
    <source>
        <dbReference type="PIRSR" id="PIRSR000137-1"/>
    </source>
</evidence>
<feature type="domain" description="Glucose-methanol-choline oxidoreductase N-terminal" evidence="5">
    <location>
        <begin position="300"/>
        <end position="314"/>
    </location>
</feature>
<dbReference type="Pfam" id="PF00732">
    <property type="entry name" value="GMC_oxred_N"/>
    <property type="match status" value="1"/>
</dbReference>
<evidence type="ECO:0000313" key="6">
    <source>
        <dbReference type="EMBL" id="KAK3391183.1"/>
    </source>
</evidence>
<dbReference type="Pfam" id="PF05199">
    <property type="entry name" value="GMC_oxred_C"/>
    <property type="match status" value="1"/>
</dbReference>
<gene>
    <name evidence="6" type="ORF">B0H63DRAFT_558035</name>
</gene>
<comment type="caution">
    <text evidence="6">The sequence shown here is derived from an EMBL/GenBank/DDBJ whole genome shotgun (WGS) entry which is preliminary data.</text>
</comment>
<dbReference type="GO" id="GO:0050660">
    <property type="term" value="F:flavin adenine dinucleotide binding"/>
    <property type="evidence" value="ECO:0007669"/>
    <property type="project" value="InterPro"/>
</dbReference>
<reference evidence="6" key="2">
    <citation type="submission" date="2023-06" db="EMBL/GenBank/DDBJ databases">
        <authorList>
            <consortium name="Lawrence Berkeley National Laboratory"/>
            <person name="Haridas S."/>
            <person name="Hensen N."/>
            <person name="Bonometti L."/>
            <person name="Westerberg I."/>
            <person name="Brannstrom I.O."/>
            <person name="Guillou S."/>
            <person name="Cros-Aarteil S."/>
            <person name="Calhoun S."/>
            <person name="Kuo A."/>
            <person name="Mondo S."/>
            <person name="Pangilinan J."/>
            <person name="Riley R."/>
            <person name="LaButti K."/>
            <person name="Andreopoulos B."/>
            <person name="Lipzen A."/>
            <person name="Chen C."/>
            <person name="Yanf M."/>
            <person name="Daum C."/>
            <person name="Ng V."/>
            <person name="Clum A."/>
            <person name="Steindorff A."/>
            <person name="Ohm R."/>
            <person name="Martin F."/>
            <person name="Silar P."/>
            <person name="Natvig D."/>
            <person name="Lalanne C."/>
            <person name="Gautier V."/>
            <person name="Ament-velasquez S.L."/>
            <person name="Kruys A."/>
            <person name="Hutchinson M.I."/>
            <person name="Powell A.J."/>
            <person name="Barry K."/>
            <person name="Miller A.N."/>
            <person name="Grigoriev I.V."/>
            <person name="Debuchy R."/>
            <person name="Gladieux P."/>
            <person name="Thoren M.H."/>
            <person name="Johannesson H."/>
        </authorList>
    </citation>
    <scope>NUCLEOTIDE SEQUENCE</scope>
    <source>
        <strain evidence="6">CBS 232.78</strain>
    </source>
</reference>
<protein>
    <recommendedName>
        <fullName evidence="5">Glucose-methanol-choline oxidoreductase N-terminal domain-containing protein</fullName>
    </recommendedName>
</protein>
<dbReference type="InterPro" id="IPR000172">
    <property type="entry name" value="GMC_OxRdtase_N"/>
</dbReference>
<evidence type="ECO:0000256" key="3">
    <source>
        <dbReference type="PIRSR" id="PIRSR000137-2"/>
    </source>
</evidence>
<comment type="cofactor">
    <cofactor evidence="3">
        <name>FAD</name>
        <dbReference type="ChEBI" id="CHEBI:57692"/>
    </cofactor>
</comment>
<evidence type="ECO:0000256" key="1">
    <source>
        <dbReference type="ARBA" id="ARBA00010790"/>
    </source>
</evidence>
<keyword evidence="4" id="KW-0732">Signal</keyword>
<keyword evidence="7" id="KW-1185">Reference proteome</keyword>
<keyword evidence="3" id="KW-0274">FAD</keyword>
<dbReference type="Gene3D" id="3.50.50.60">
    <property type="entry name" value="FAD/NAD(P)-binding domain"/>
    <property type="match status" value="1"/>
</dbReference>
<dbReference type="Gene3D" id="3.30.560.10">
    <property type="entry name" value="Glucose Oxidase, domain 3"/>
    <property type="match status" value="1"/>
</dbReference>
<feature type="signal peptide" evidence="4">
    <location>
        <begin position="1"/>
        <end position="17"/>
    </location>
</feature>
<proteinExistence type="inferred from homology"/>
<reference evidence="6" key="1">
    <citation type="journal article" date="2023" name="Mol. Phylogenet. Evol.">
        <title>Genome-scale phylogeny and comparative genomics of the fungal order Sordariales.</title>
        <authorList>
            <person name="Hensen N."/>
            <person name="Bonometti L."/>
            <person name="Westerberg I."/>
            <person name="Brannstrom I.O."/>
            <person name="Guillou S."/>
            <person name="Cros-Aarteil S."/>
            <person name="Calhoun S."/>
            <person name="Haridas S."/>
            <person name="Kuo A."/>
            <person name="Mondo S."/>
            <person name="Pangilinan J."/>
            <person name="Riley R."/>
            <person name="LaButti K."/>
            <person name="Andreopoulos B."/>
            <person name="Lipzen A."/>
            <person name="Chen C."/>
            <person name="Yan M."/>
            <person name="Daum C."/>
            <person name="Ng V."/>
            <person name="Clum A."/>
            <person name="Steindorff A."/>
            <person name="Ohm R.A."/>
            <person name="Martin F."/>
            <person name="Silar P."/>
            <person name="Natvig D.O."/>
            <person name="Lalanne C."/>
            <person name="Gautier V."/>
            <person name="Ament-Velasquez S.L."/>
            <person name="Kruys A."/>
            <person name="Hutchinson M.I."/>
            <person name="Powell A.J."/>
            <person name="Barry K."/>
            <person name="Miller A.N."/>
            <person name="Grigoriev I.V."/>
            <person name="Debuchy R."/>
            <person name="Gladieux P."/>
            <person name="Hiltunen Thoren M."/>
            <person name="Johannesson H."/>
        </authorList>
    </citation>
    <scope>NUCLEOTIDE SEQUENCE</scope>
    <source>
        <strain evidence="6">CBS 232.78</strain>
    </source>
</reference>
<organism evidence="6 7">
    <name type="scientific">Podospora didyma</name>
    <dbReference type="NCBI Taxonomy" id="330526"/>
    <lineage>
        <taxon>Eukaryota</taxon>
        <taxon>Fungi</taxon>
        <taxon>Dikarya</taxon>
        <taxon>Ascomycota</taxon>
        <taxon>Pezizomycotina</taxon>
        <taxon>Sordariomycetes</taxon>
        <taxon>Sordariomycetidae</taxon>
        <taxon>Sordariales</taxon>
        <taxon>Podosporaceae</taxon>
        <taxon>Podospora</taxon>
    </lineage>
</organism>
<evidence type="ECO:0000256" key="4">
    <source>
        <dbReference type="SAM" id="SignalP"/>
    </source>
</evidence>
<dbReference type="PANTHER" id="PTHR11552">
    <property type="entry name" value="GLUCOSE-METHANOL-CHOLINE GMC OXIDOREDUCTASE"/>
    <property type="match status" value="1"/>
</dbReference>
<dbReference type="SUPFAM" id="SSF51905">
    <property type="entry name" value="FAD/NAD(P)-binding domain"/>
    <property type="match status" value="1"/>
</dbReference>
<dbReference type="PIRSF" id="PIRSF000137">
    <property type="entry name" value="Alcohol_oxidase"/>
    <property type="match status" value="1"/>
</dbReference>
<dbReference type="SUPFAM" id="SSF54373">
    <property type="entry name" value="FAD-linked reductases, C-terminal domain"/>
    <property type="match status" value="1"/>
</dbReference>
<dbReference type="InterPro" id="IPR007867">
    <property type="entry name" value="GMC_OxRtase_C"/>
</dbReference>
<evidence type="ECO:0000259" key="5">
    <source>
        <dbReference type="PROSITE" id="PS00624"/>
    </source>
</evidence>
<dbReference type="Proteomes" id="UP001285441">
    <property type="component" value="Unassembled WGS sequence"/>
</dbReference>
<accession>A0AAE0P0N4</accession>
<feature type="binding site" evidence="3">
    <location>
        <begin position="42"/>
        <end position="43"/>
    </location>
    <ligand>
        <name>FAD</name>
        <dbReference type="ChEBI" id="CHEBI:57692"/>
    </ligand>
</feature>
<dbReference type="PROSITE" id="PS00624">
    <property type="entry name" value="GMC_OXRED_2"/>
    <property type="match status" value="1"/>
</dbReference>
<dbReference type="GO" id="GO:0044550">
    <property type="term" value="P:secondary metabolite biosynthetic process"/>
    <property type="evidence" value="ECO:0007669"/>
    <property type="project" value="TreeGrafter"/>
</dbReference>
<feature type="chain" id="PRO_5042105040" description="Glucose-methanol-choline oxidoreductase N-terminal domain-containing protein" evidence="4">
    <location>
        <begin position="18"/>
        <end position="627"/>
    </location>
</feature>
<feature type="binding site" evidence="3">
    <location>
        <position position="260"/>
    </location>
    <ligand>
        <name>FAD</name>
        <dbReference type="ChEBI" id="CHEBI:57692"/>
    </ligand>
</feature>
<feature type="active site" description="Proton donor" evidence="2">
    <location>
        <position position="561"/>
    </location>
</feature>
<dbReference type="InterPro" id="IPR012132">
    <property type="entry name" value="GMC_OxRdtase"/>
</dbReference>
<dbReference type="InterPro" id="IPR036188">
    <property type="entry name" value="FAD/NAD-bd_sf"/>
</dbReference>
<dbReference type="PANTHER" id="PTHR11552:SF115">
    <property type="entry name" value="DEHYDROGENASE XPTC-RELATED"/>
    <property type="match status" value="1"/>
</dbReference>
<name>A0AAE0P0N4_9PEZI</name>
<evidence type="ECO:0000313" key="7">
    <source>
        <dbReference type="Proteomes" id="UP001285441"/>
    </source>
</evidence>
<sequence length="627" mass="67210">MSLLSAIVFSLAAVASAGPASIRRHVSHLRSCYDFVVVGGGTSGLTVADRLTESFPKKVVLVIEYGEINPTPGVFDPPTDWITASPDQAPTWIFSSLPNSALDGKTALVLAGQTVGGSSAVNGMFFDRPSRYDFDAWSEVGGHAYAHWDWNGSVTFTAPTRAVAERCGYTWDVSAYGGTTPIYSSFGDFQWDDQPVLNGTWQDMGVRVSRECAGGDKEGICWVPTSQHPVTARRSHSGLGHYTAVKDTRPNYDLLVKHQVIRVVYPKGLKRGPPVVEIRSLADNSVFGVTVNSEVIISAGALHTPTILQRSGIGPKAFLQGAGIPVLIDAPGVGSNLHDHSGPPVQWNYTHYGDFSPVPEDMLNPSFKANATAGFDQIPATGPYTLAGGNSAIFVPLPNITANYTSITSKIRALVASNSAASYLPPGPDYASSPEMVAGYKAQLIALANLLDNPRAPSIETPWATGQIAWAFLLHPLSRGTVRLNLTDHLAQPILDYRAASNPIDIDIHLAHMRFLRRITKTDTMQQYGAYETAPGPAVSDDDEAALTEYIKKTIVLSFMHPCCTAAMMPRRKGGVVGPDLKVHGASGLRVVDMSVMPMLPSSHLSATAYAVAEKAAALIIDEWKSK</sequence>
<keyword evidence="3" id="KW-0285">Flavoprotein</keyword>
<comment type="similarity">
    <text evidence="1">Belongs to the GMC oxidoreductase family.</text>
</comment>